<dbReference type="EMBL" id="JACHNA010000001">
    <property type="protein sequence ID" value="MBB4735441.1"/>
    <property type="molecule type" value="Genomic_DNA"/>
</dbReference>
<feature type="compositionally biased region" description="Basic and acidic residues" evidence="1">
    <location>
        <begin position="16"/>
        <end position="36"/>
    </location>
</feature>
<dbReference type="RefSeq" id="WP_184241248.1">
    <property type="nucleotide sequence ID" value="NZ_JACHNA010000001.1"/>
</dbReference>
<feature type="region of interest" description="Disordered" evidence="1">
    <location>
        <begin position="1"/>
        <end position="38"/>
    </location>
</feature>
<dbReference type="Proteomes" id="UP000540191">
    <property type="component" value="Unassembled WGS sequence"/>
</dbReference>
<accession>A0A7W7GNL3</accession>
<keyword evidence="2" id="KW-0472">Membrane</keyword>
<dbReference type="AlphaFoldDB" id="A0A7W7GNL3"/>
<evidence type="ECO:0000313" key="3">
    <source>
        <dbReference type="EMBL" id="MBB4735441.1"/>
    </source>
</evidence>
<organism evidence="3 4">
    <name type="scientific">Micrococcus cohnii</name>
    <dbReference type="NCBI Taxonomy" id="993416"/>
    <lineage>
        <taxon>Bacteria</taxon>
        <taxon>Bacillati</taxon>
        <taxon>Actinomycetota</taxon>
        <taxon>Actinomycetes</taxon>
        <taxon>Micrococcales</taxon>
        <taxon>Micrococcaceae</taxon>
        <taxon>Micrococcus</taxon>
    </lineage>
</organism>
<feature type="compositionally biased region" description="Basic and acidic residues" evidence="1">
    <location>
        <begin position="197"/>
        <end position="234"/>
    </location>
</feature>
<evidence type="ECO:0000256" key="2">
    <source>
        <dbReference type="SAM" id="Phobius"/>
    </source>
</evidence>
<evidence type="ECO:0000313" key="4">
    <source>
        <dbReference type="Proteomes" id="UP000540191"/>
    </source>
</evidence>
<protein>
    <recommendedName>
        <fullName evidence="5">Cell division protein FtsL</fullName>
    </recommendedName>
</protein>
<sequence>MSAVEEHRMAATANARDVDEQNGVHDESGRPLEAARPRTPLAVVPAPLPSTGRGMTVLCLGILLFSLLLVLVVNITVSNRQFELLELKEKQTEVTEANELLGQRVSYLESPQNLAVRAEALGLVRASGTASVDVADQRVTGQVEAASEQEGSAMFVAPPAPLDRPVGMEELEGEALPAGRIEGPQLKDVEGSGAQDRAAETKDHKDEKKDGDRRSGDEPAQDGRSRAGDEAGSR</sequence>
<keyword evidence="4" id="KW-1185">Reference proteome</keyword>
<evidence type="ECO:0008006" key="5">
    <source>
        <dbReference type="Google" id="ProtNLM"/>
    </source>
</evidence>
<keyword evidence="2" id="KW-1133">Transmembrane helix</keyword>
<proteinExistence type="predicted"/>
<evidence type="ECO:0000256" key="1">
    <source>
        <dbReference type="SAM" id="MobiDB-lite"/>
    </source>
</evidence>
<gene>
    <name evidence="3" type="ORF">HDA30_000949</name>
</gene>
<feature type="region of interest" description="Disordered" evidence="1">
    <location>
        <begin position="145"/>
        <end position="234"/>
    </location>
</feature>
<reference evidence="3 4" key="1">
    <citation type="submission" date="2020-08" db="EMBL/GenBank/DDBJ databases">
        <title>Sequencing the genomes of 1000 actinobacteria strains.</title>
        <authorList>
            <person name="Klenk H.-P."/>
        </authorList>
    </citation>
    <scope>NUCLEOTIDE SEQUENCE [LARGE SCALE GENOMIC DNA]</scope>
    <source>
        <strain evidence="3 4">DSM 23974</strain>
    </source>
</reference>
<feature type="transmembrane region" description="Helical" evidence="2">
    <location>
        <begin position="55"/>
        <end position="77"/>
    </location>
</feature>
<name>A0A7W7GNL3_9MICC</name>
<comment type="caution">
    <text evidence="3">The sequence shown here is derived from an EMBL/GenBank/DDBJ whole genome shotgun (WGS) entry which is preliminary data.</text>
</comment>
<keyword evidence="2" id="KW-0812">Transmembrane</keyword>